<sequence length="399" mass="45651">MTLTIRSLLEKLIEERKKSKSDDDEDFVVVQAVNNEWPTIFEQYFLSPTDRLPQTSTSTTSDDDLIFYVTRKIVNDSQRSKNSVEVFRHHDVKRQPKLSSPDYDWEETTNLNLVLHQFEYTVTTAICIKTSSRHLQIIKRLSTRVYASPSHRDMENKGTEEAITYPKIYFSVDNFEDTFCEMVVNEDQMVCVELVATNPVLNEKKVLFLGSIKYEALKKVYETRATTSTRVAQRMTLGMYTKHRVEFVRMRGPNGKGHAEMAVSRYRPTQSDTTTPESIPTTPVKATFEEENWNKHTDGKDNQWVPSVSQSKQNASNGITSEVESDDIRQVLDLSDETGGFLGRGLNKAMNWVRGSNTRLDQSMPTIPLQTCLTYLTLPCHLIVKDILESNSVPLLTPQ</sequence>
<evidence type="ECO:0000256" key="1">
    <source>
        <dbReference type="SAM" id="MobiDB-lite"/>
    </source>
</evidence>
<dbReference type="AlphaFoldDB" id="A0A813TQ86"/>
<accession>A0A813TQ86</accession>
<dbReference type="PANTHER" id="PTHR21477:SF13">
    <property type="entry name" value="KIAA0930"/>
    <property type="match status" value="1"/>
</dbReference>
<dbReference type="PANTHER" id="PTHR21477">
    <property type="entry name" value="ZGC:172139"/>
    <property type="match status" value="1"/>
</dbReference>
<gene>
    <name evidence="2" type="ORF">BJG266_LOCUS5830</name>
    <name evidence="3" type="ORF">QVE165_LOCUS45822</name>
</gene>
<evidence type="ECO:0000313" key="4">
    <source>
        <dbReference type="Proteomes" id="UP000663832"/>
    </source>
</evidence>
<dbReference type="InterPro" id="IPR019141">
    <property type="entry name" value="DUF2045"/>
</dbReference>
<dbReference type="EMBL" id="CAJNOI010000016">
    <property type="protein sequence ID" value="CAF0812881.1"/>
    <property type="molecule type" value="Genomic_DNA"/>
</dbReference>
<evidence type="ECO:0000313" key="5">
    <source>
        <dbReference type="Proteomes" id="UP000663877"/>
    </source>
</evidence>
<proteinExistence type="predicted"/>
<feature type="region of interest" description="Disordered" evidence="1">
    <location>
        <begin position="294"/>
        <end position="323"/>
    </location>
</feature>
<dbReference type="Pfam" id="PF09741">
    <property type="entry name" value="DUF2045"/>
    <property type="match status" value="1"/>
</dbReference>
<evidence type="ECO:0000313" key="3">
    <source>
        <dbReference type="EMBL" id="CAF1534773.1"/>
    </source>
</evidence>
<organism evidence="2 5">
    <name type="scientific">Adineta steineri</name>
    <dbReference type="NCBI Taxonomy" id="433720"/>
    <lineage>
        <taxon>Eukaryota</taxon>
        <taxon>Metazoa</taxon>
        <taxon>Spiralia</taxon>
        <taxon>Gnathifera</taxon>
        <taxon>Rotifera</taxon>
        <taxon>Eurotatoria</taxon>
        <taxon>Bdelloidea</taxon>
        <taxon>Adinetida</taxon>
        <taxon>Adinetidae</taxon>
        <taxon>Adineta</taxon>
    </lineage>
</organism>
<feature type="compositionally biased region" description="Polar residues" evidence="1">
    <location>
        <begin position="304"/>
        <end position="322"/>
    </location>
</feature>
<protein>
    <submittedName>
        <fullName evidence="2">Uncharacterized protein</fullName>
    </submittedName>
</protein>
<comment type="caution">
    <text evidence="2">The sequence shown here is derived from an EMBL/GenBank/DDBJ whole genome shotgun (WGS) entry which is preliminary data.</text>
</comment>
<dbReference type="Proteomes" id="UP000663877">
    <property type="component" value="Unassembled WGS sequence"/>
</dbReference>
<keyword evidence="4" id="KW-1185">Reference proteome</keyword>
<name>A0A813TQ86_9BILA</name>
<dbReference type="OrthoDB" id="1906921at2759"/>
<dbReference type="EMBL" id="CAJNOM010000658">
    <property type="protein sequence ID" value="CAF1534773.1"/>
    <property type="molecule type" value="Genomic_DNA"/>
</dbReference>
<reference evidence="2" key="1">
    <citation type="submission" date="2021-02" db="EMBL/GenBank/DDBJ databases">
        <authorList>
            <person name="Nowell W R."/>
        </authorList>
    </citation>
    <scope>NUCLEOTIDE SEQUENCE</scope>
</reference>
<evidence type="ECO:0000313" key="2">
    <source>
        <dbReference type="EMBL" id="CAF0812881.1"/>
    </source>
</evidence>
<dbReference type="Proteomes" id="UP000663832">
    <property type="component" value="Unassembled WGS sequence"/>
</dbReference>